<dbReference type="PANTHER" id="PTHR34223:SF51">
    <property type="entry name" value="OS06G0556300 PROTEIN"/>
    <property type="match status" value="1"/>
</dbReference>
<proteinExistence type="predicted"/>
<dbReference type="AlphaFoldDB" id="A0AAD4IP18"/>
<reference evidence="1 2" key="1">
    <citation type="journal article" date="2021" name="Nat. Commun.">
        <title>Incipient diploidization of the medicinal plant Perilla within 10,000 years.</title>
        <authorList>
            <person name="Zhang Y."/>
            <person name="Shen Q."/>
            <person name="Leng L."/>
            <person name="Zhang D."/>
            <person name="Chen S."/>
            <person name="Shi Y."/>
            <person name="Ning Z."/>
            <person name="Chen S."/>
        </authorList>
    </citation>
    <scope>NUCLEOTIDE SEQUENCE [LARGE SCALE GENOMIC DNA]</scope>
    <source>
        <strain evidence="2">cv. PC099</strain>
    </source>
</reference>
<organism evidence="1 2">
    <name type="scientific">Perilla frutescens var. hirtella</name>
    <name type="common">Perilla citriodora</name>
    <name type="synonym">Perilla setoyensis</name>
    <dbReference type="NCBI Taxonomy" id="608512"/>
    <lineage>
        <taxon>Eukaryota</taxon>
        <taxon>Viridiplantae</taxon>
        <taxon>Streptophyta</taxon>
        <taxon>Embryophyta</taxon>
        <taxon>Tracheophyta</taxon>
        <taxon>Spermatophyta</taxon>
        <taxon>Magnoliopsida</taxon>
        <taxon>eudicotyledons</taxon>
        <taxon>Gunneridae</taxon>
        <taxon>Pentapetalae</taxon>
        <taxon>asterids</taxon>
        <taxon>lamiids</taxon>
        <taxon>Lamiales</taxon>
        <taxon>Lamiaceae</taxon>
        <taxon>Nepetoideae</taxon>
        <taxon>Elsholtzieae</taxon>
        <taxon>Perilla</taxon>
    </lineage>
</organism>
<gene>
    <name evidence="1" type="ORF">C2S53_004254</name>
</gene>
<dbReference type="InterPro" id="IPR036047">
    <property type="entry name" value="F-box-like_dom_sf"/>
</dbReference>
<dbReference type="EMBL" id="SDAM02029566">
    <property type="protein sequence ID" value="KAH6756155.1"/>
    <property type="molecule type" value="Genomic_DNA"/>
</dbReference>
<evidence type="ECO:0000313" key="2">
    <source>
        <dbReference type="Proteomes" id="UP001190926"/>
    </source>
</evidence>
<dbReference type="Proteomes" id="UP001190926">
    <property type="component" value="Unassembled WGS sequence"/>
</dbReference>
<dbReference type="PANTHER" id="PTHR34223">
    <property type="entry name" value="OS11G0201299 PROTEIN"/>
    <property type="match status" value="1"/>
</dbReference>
<protein>
    <submittedName>
        <fullName evidence="1">Uncharacterized protein</fullName>
    </submittedName>
</protein>
<sequence length="471" mass="53928">MEKGKRLRTVNGETPLPEAMIQHIQSFLTRKEAAQTTLLSKSWYDAWSSRPTLDFDESDFKNRESPEVGFAEFATKSMQRYQDLNLKIESFRLRTVSCRKGVEILVNKLIAEAVKMGAADLSLELRSAKFVSLQELVGSRLKSLTLDRVHMKSDDTIRDIISCCISIEDLSLSKCTCSIDSKSRKIELNRMNLYELRKLRRLFLEMVYVDTLFFTDFNSRFPRLKDLSVVRCLGYKTIQIASTSLERISFVQFMGKLRGEFDVPNLVDFSCSGVGIPSLSVASSWDCSSSSYISIIHSRPDHARSWFMRLKTLFAELSPSKISLSINTSAFWHLKRNSDEEGGNVVEAMLKPDLVLEDVAIKARCGLDAFLVGLFAICRPKLITLLPLPSEEYWRRNDESIDFLCKKLMKEMNGPNCGIPDESMFGQFDLKEVNVEVYHEILTEWQPLLLKEPLDLDALSKQKIRFQLRWG</sequence>
<accession>A0AAD4IP18</accession>
<dbReference type="InterPro" id="IPR053197">
    <property type="entry name" value="F-box_SCFL_complex_component"/>
</dbReference>
<dbReference type="InterPro" id="IPR032675">
    <property type="entry name" value="LRR_dom_sf"/>
</dbReference>
<comment type="caution">
    <text evidence="1">The sequence shown here is derived from an EMBL/GenBank/DDBJ whole genome shotgun (WGS) entry which is preliminary data.</text>
</comment>
<dbReference type="Gene3D" id="3.80.10.10">
    <property type="entry name" value="Ribonuclease Inhibitor"/>
    <property type="match status" value="1"/>
</dbReference>
<dbReference type="SUPFAM" id="SSF52047">
    <property type="entry name" value="RNI-like"/>
    <property type="match status" value="1"/>
</dbReference>
<name>A0AAD4IP18_PERFH</name>
<keyword evidence="2" id="KW-1185">Reference proteome</keyword>
<dbReference type="SUPFAM" id="SSF81383">
    <property type="entry name" value="F-box domain"/>
    <property type="match status" value="1"/>
</dbReference>
<evidence type="ECO:0000313" key="1">
    <source>
        <dbReference type="EMBL" id="KAH6756155.1"/>
    </source>
</evidence>